<dbReference type="GeneID" id="77732292"/>
<dbReference type="Proteomes" id="UP001164286">
    <property type="component" value="Unassembled WGS sequence"/>
</dbReference>
<sequence length="121" mass="11453">MSSSTKPAYVSSSGSLGERPLAVRISDTVADAGSLAYLFFETLLSPILNPASWTNPSATGSSVTRGRNDGNSGSGRSLGGGGGGGGGSGGGGGGRGGGGGFMSMGDLRGGGTVDGCRSTCG</sequence>
<name>A0AA38H8T1_9TREE</name>
<feature type="compositionally biased region" description="Polar residues" evidence="1">
    <location>
        <begin position="51"/>
        <end position="64"/>
    </location>
</feature>
<evidence type="ECO:0000313" key="3">
    <source>
        <dbReference type="Proteomes" id="UP001164286"/>
    </source>
</evidence>
<proteinExistence type="predicted"/>
<protein>
    <submittedName>
        <fullName evidence="2">Uncharacterized protein</fullName>
    </submittedName>
</protein>
<accession>A0AA38H8T1</accession>
<keyword evidence="3" id="KW-1185">Reference proteome</keyword>
<reference evidence="2" key="1">
    <citation type="journal article" date="2022" name="G3 (Bethesda)">
        <title>High quality genome of the basidiomycete yeast Dioszegia hungarica PDD-24b-2 isolated from cloud water.</title>
        <authorList>
            <person name="Jarrige D."/>
            <person name="Haridas S."/>
            <person name="Bleykasten-Grosshans C."/>
            <person name="Joly M."/>
            <person name="Nadalig T."/>
            <person name="Sancelme M."/>
            <person name="Vuilleumier S."/>
            <person name="Grigoriev I.V."/>
            <person name="Amato P."/>
            <person name="Bringel F."/>
        </authorList>
    </citation>
    <scope>NUCLEOTIDE SEQUENCE</scope>
    <source>
        <strain evidence="2">PDD-24b-2</strain>
    </source>
</reference>
<dbReference type="EMBL" id="JAKWFO010000005">
    <property type="protein sequence ID" value="KAI9636093.1"/>
    <property type="molecule type" value="Genomic_DNA"/>
</dbReference>
<dbReference type="RefSeq" id="XP_052945870.1">
    <property type="nucleotide sequence ID" value="XM_053093087.1"/>
</dbReference>
<gene>
    <name evidence="2" type="ORF">MKK02DRAFT_44794</name>
</gene>
<organism evidence="2 3">
    <name type="scientific">Dioszegia hungarica</name>
    <dbReference type="NCBI Taxonomy" id="4972"/>
    <lineage>
        <taxon>Eukaryota</taxon>
        <taxon>Fungi</taxon>
        <taxon>Dikarya</taxon>
        <taxon>Basidiomycota</taxon>
        <taxon>Agaricomycotina</taxon>
        <taxon>Tremellomycetes</taxon>
        <taxon>Tremellales</taxon>
        <taxon>Bulleribasidiaceae</taxon>
        <taxon>Dioszegia</taxon>
    </lineage>
</organism>
<comment type="caution">
    <text evidence="2">The sequence shown here is derived from an EMBL/GenBank/DDBJ whole genome shotgun (WGS) entry which is preliminary data.</text>
</comment>
<feature type="compositionally biased region" description="Gly residues" evidence="1">
    <location>
        <begin position="72"/>
        <end position="113"/>
    </location>
</feature>
<feature type="region of interest" description="Disordered" evidence="1">
    <location>
        <begin position="49"/>
        <end position="121"/>
    </location>
</feature>
<dbReference type="AlphaFoldDB" id="A0AA38H8T1"/>
<evidence type="ECO:0000313" key="2">
    <source>
        <dbReference type="EMBL" id="KAI9636093.1"/>
    </source>
</evidence>
<evidence type="ECO:0000256" key="1">
    <source>
        <dbReference type="SAM" id="MobiDB-lite"/>
    </source>
</evidence>